<evidence type="ECO:0000259" key="4">
    <source>
        <dbReference type="PROSITE" id="PS01124"/>
    </source>
</evidence>
<dbReference type="eggNOG" id="COG2207">
    <property type="taxonomic scope" value="Bacteria"/>
</dbReference>
<dbReference type="SUPFAM" id="SSF46689">
    <property type="entry name" value="Homeodomain-like"/>
    <property type="match status" value="2"/>
</dbReference>
<keyword evidence="2" id="KW-0238">DNA-binding</keyword>
<accession>A0A068NWE3</accession>
<dbReference type="InterPro" id="IPR020449">
    <property type="entry name" value="Tscrpt_reg_AraC-type_HTH"/>
</dbReference>
<dbReference type="EMBL" id="CP007139">
    <property type="protein sequence ID" value="AIE87682.1"/>
    <property type="molecule type" value="Genomic_DNA"/>
</dbReference>
<dbReference type="SUPFAM" id="SSF51215">
    <property type="entry name" value="Regulatory protein AraC"/>
    <property type="match status" value="1"/>
</dbReference>
<dbReference type="InterPro" id="IPR014710">
    <property type="entry name" value="RmlC-like_jellyroll"/>
</dbReference>
<name>A0A068NWE3_FIMGI</name>
<dbReference type="PANTHER" id="PTHR46796">
    <property type="entry name" value="HTH-TYPE TRANSCRIPTIONAL ACTIVATOR RHAS-RELATED"/>
    <property type="match status" value="1"/>
</dbReference>
<evidence type="ECO:0000256" key="3">
    <source>
        <dbReference type="ARBA" id="ARBA00023163"/>
    </source>
</evidence>
<keyword evidence="3" id="KW-0804">Transcription</keyword>
<dbReference type="AlphaFoldDB" id="A0A068NWE3"/>
<dbReference type="GO" id="GO:0043565">
    <property type="term" value="F:sequence-specific DNA binding"/>
    <property type="evidence" value="ECO:0007669"/>
    <property type="project" value="InterPro"/>
</dbReference>
<dbReference type="KEGG" id="fgi:OP10G_4314"/>
<dbReference type="STRING" id="661478.OP10G_4314"/>
<evidence type="ECO:0000313" key="6">
    <source>
        <dbReference type="Proteomes" id="UP000027982"/>
    </source>
</evidence>
<dbReference type="PANTHER" id="PTHR46796:SF2">
    <property type="entry name" value="TRANSCRIPTIONAL REGULATORY PROTEIN"/>
    <property type="match status" value="1"/>
</dbReference>
<dbReference type="Proteomes" id="UP000027982">
    <property type="component" value="Chromosome"/>
</dbReference>
<keyword evidence="6" id="KW-1185">Reference proteome</keyword>
<dbReference type="PROSITE" id="PS01124">
    <property type="entry name" value="HTH_ARAC_FAMILY_2"/>
    <property type="match status" value="1"/>
</dbReference>
<dbReference type="PRINTS" id="PR00032">
    <property type="entry name" value="HTHARAC"/>
</dbReference>
<dbReference type="InterPro" id="IPR009057">
    <property type="entry name" value="Homeodomain-like_sf"/>
</dbReference>
<dbReference type="InterPro" id="IPR037923">
    <property type="entry name" value="HTH-like"/>
</dbReference>
<reference evidence="5 6" key="1">
    <citation type="journal article" date="2014" name="PLoS ONE">
        <title>The first complete genome sequence of the class fimbriimonadia in the phylum armatimonadetes.</title>
        <authorList>
            <person name="Hu Z.Y."/>
            <person name="Wang Y.Z."/>
            <person name="Im W.T."/>
            <person name="Wang S.Y."/>
            <person name="Zhao G.P."/>
            <person name="Zheng H.J."/>
            <person name="Quan Z.X."/>
        </authorList>
    </citation>
    <scope>NUCLEOTIDE SEQUENCE [LARGE SCALE GENOMIC DNA]</scope>
    <source>
        <strain evidence="5">Gsoil 348</strain>
    </source>
</reference>
<dbReference type="InterPro" id="IPR050204">
    <property type="entry name" value="AraC_XylS_family_regulators"/>
</dbReference>
<dbReference type="SMART" id="SM00342">
    <property type="entry name" value="HTH_ARAC"/>
    <property type="match status" value="1"/>
</dbReference>
<dbReference type="Gene3D" id="1.10.10.60">
    <property type="entry name" value="Homeodomain-like"/>
    <property type="match status" value="2"/>
</dbReference>
<protein>
    <submittedName>
        <fullName evidence="5">AraC family transcriptional regulator</fullName>
    </submittedName>
</protein>
<dbReference type="RefSeq" id="WP_025228431.1">
    <property type="nucleotide sequence ID" value="NZ_CP007139.1"/>
</dbReference>
<feature type="domain" description="HTH araC/xylS-type" evidence="4">
    <location>
        <begin position="164"/>
        <end position="262"/>
    </location>
</feature>
<evidence type="ECO:0000313" key="5">
    <source>
        <dbReference type="EMBL" id="AIE87682.1"/>
    </source>
</evidence>
<dbReference type="Pfam" id="PF12833">
    <property type="entry name" value="HTH_18"/>
    <property type="match status" value="1"/>
</dbReference>
<evidence type="ECO:0000256" key="2">
    <source>
        <dbReference type="ARBA" id="ARBA00023125"/>
    </source>
</evidence>
<keyword evidence="1" id="KW-0805">Transcription regulation</keyword>
<dbReference type="Gene3D" id="2.60.120.10">
    <property type="entry name" value="Jelly Rolls"/>
    <property type="match status" value="1"/>
</dbReference>
<sequence length="264" mass="30164">MTTENLTEPKIWKEIASGDLQFRQVSYPANYRMAPHRNSASHLFLCLSGAVEHLSGDTSHYIGEASIGYVPRDDLHADHFLGEVTTFDIVLGDEFGRRYPGFCSRRSMCDRDRPAQLATNAYREFKSPDNLTSMMLEGLTLELLVDLHRRADDRPEPRLPRWLARVRDLLHANYSEPLSLERIAYEAGVHPAHMTRTFRGQFGCSIGEYIRRLRIENAGRLLTESDMPIAEIALTVGFADQCHFTRTFKKYTGTTPSAYQRRHA</sequence>
<gene>
    <name evidence="5" type="ORF">OP10G_4314</name>
</gene>
<evidence type="ECO:0000256" key="1">
    <source>
        <dbReference type="ARBA" id="ARBA00023015"/>
    </source>
</evidence>
<proteinExistence type="predicted"/>
<organism evidence="5 6">
    <name type="scientific">Fimbriimonas ginsengisoli Gsoil 348</name>
    <dbReference type="NCBI Taxonomy" id="661478"/>
    <lineage>
        <taxon>Bacteria</taxon>
        <taxon>Bacillati</taxon>
        <taxon>Armatimonadota</taxon>
        <taxon>Fimbriimonadia</taxon>
        <taxon>Fimbriimonadales</taxon>
        <taxon>Fimbriimonadaceae</taxon>
        <taxon>Fimbriimonas</taxon>
    </lineage>
</organism>
<dbReference type="GO" id="GO:0003700">
    <property type="term" value="F:DNA-binding transcription factor activity"/>
    <property type="evidence" value="ECO:0007669"/>
    <property type="project" value="InterPro"/>
</dbReference>
<dbReference type="InterPro" id="IPR018060">
    <property type="entry name" value="HTH_AraC"/>
</dbReference>
<dbReference type="HOGENOM" id="CLU_000445_88_16_0"/>